<dbReference type="GO" id="GO:0004553">
    <property type="term" value="F:hydrolase activity, hydrolyzing O-glycosyl compounds"/>
    <property type="evidence" value="ECO:0007669"/>
    <property type="project" value="InterPro"/>
</dbReference>
<dbReference type="RefSeq" id="WP_056970669.1">
    <property type="nucleotide sequence ID" value="NZ_AYYX01000045.1"/>
</dbReference>
<dbReference type="STRING" id="1133569.FD21_GL001497"/>
<dbReference type="InterPro" id="IPR006047">
    <property type="entry name" value="GH13_cat_dom"/>
</dbReference>
<sequence>MEKSALYHRPDSEMAYLYTKNDFHIRLRTKHDDVQKVELLYGDPYGMKVNEKAQGSWDYQIKEMKVIATTKTHDYWQASVSMPLRRLQYAFHVYGRDGEEAFYDDRHICSYSQAAIDNLAAFRMPYFHEIDRINPPVWVKETVWYQIFPERFANGNKANDPKGTLPWDSAEPTSTNFFGGDLQGIIEHLDYLKDLGINGLYLCPIFYAHSNHKYDTIDYLAIDPAFGDKATFKKLVDEAHARGIRVMLDAVFNHLGDTSMQWQDVIQKGKESRFADWFHIRKFPVSYEKTANNELAKNITYDVFANTPHMPKLNTANPQVQDFLLEIATYWIKQFDIDAWRLDVANEIDHHFWRRFYQATHALKPDFYVLGEVWHSAQEWLSSHEFDAAMNYPFTELISECFVKKTLTASEMVSALNEQLMLYRRQTNEVMFNAMDTHDTARLLTLCQGDQRLQKQILTFMFMQIGAPCLYYGTEVGMAGGYDPGCRACMIWDTAKQNRQMLQFVRQLVHFRRNYAAVLSQGQLIWKLVDDQTGLIILQRKWKEQQITAIFNHSQQQQLLPQTKGQLLFSQGWEQTTKVLKAEGFMILK</sequence>
<name>A0A0R2C4G1_9LACO</name>
<dbReference type="InterPro" id="IPR017853">
    <property type="entry name" value="GH"/>
</dbReference>
<comment type="caution">
    <text evidence="4">The sequence shown here is derived from an EMBL/GenBank/DDBJ whole genome shotgun (WGS) entry which is preliminary data.</text>
</comment>
<dbReference type="Gene3D" id="3.20.20.80">
    <property type="entry name" value="Glycosidases"/>
    <property type="match status" value="1"/>
</dbReference>
<dbReference type="Proteomes" id="UP000051576">
    <property type="component" value="Unassembled WGS sequence"/>
</dbReference>
<dbReference type="GO" id="GO:0005975">
    <property type="term" value="P:carbohydrate metabolic process"/>
    <property type="evidence" value="ECO:0007669"/>
    <property type="project" value="InterPro"/>
</dbReference>
<dbReference type="Pfam" id="PF02903">
    <property type="entry name" value="Alpha-amylase_N"/>
    <property type="match status" value="1"/>
</dbReference>
<keyword evidence="1" id="KW-0378">Hydrolase</keyword>
<evidence type="ECO:0000256" key="1">
    <source>
        <dbReference type="ARBA" id="ARBA00022801"/>
    </source>
</evidence>
<gene>
    <name evidence="4" type="ORF">FD21_GL001497</name>
</gene>
<dbReference type="Gene3D" id="2.60.40.10">
    <property type="entry name" value="Immunoglobulins"/>
    <property type="match status" value="1"/>
</dbReference>
<proteinExistence type="predicted"/>
<feature type="domain" description="Glycosyl hydrolase family 13 catalytic" evidence="3">
    <location>
        <begin position="146"/>
        <end position="512"/>
    </location>
</feature>
<keyword evidence="2" id="KW-0326">Glycosidase</keyword>
<dbReference type="InterPro" id="IPR045857">
    <property type="entry name" value="O16G_dom_2"/>
</dbReference>
<evidence type="ECO:0000313" key="4">
    <source>
        <dbReference type="EMBL" id="KRM86593.1"/>
    </source>
</evidence>
<dbReference type="AlphaFoldDB" id="A0A0R2C4G1"/>
<organism evidence="4 5">
    <name type="scientific">Liquorilactobacillus vini DSM 20605</name>
    <dbReference type="NCBI Taxonomy" id="1133569"/>
    <lineage>
        <taxon>Bacteria</taxon>
        <taxon>Bacillati</taxon>
        <taxon>Bacillota</taxon>
        <taxon>Bacilli</taxon>
        <taxon>Lactobacillales</taxon>
        <taxon>Lactobacillaceae</taxon>
        <taxon>Liquorilactobacillus</taxon>
    </lineage>
</organism>
<reference evidence="4 5" key="1">
    <citation type="journal article" date="2015" name="Genome Announc.">
        <title>Expanding the biotechnology potential of lactobacilli through comparative genomics of 213 strains and associated genera.</title>
        <authorList>
            <person name="Sun Z."/>
            <person name="Harris H.M."/>
            <person name="McCann A."/>
            <person name="Guo C."/>
            <person name="Argimon S."/>
            <person name="Zhang W."/>
            <person name="Yang X."/>
            <person name="Jeffery I.B."/>
            <person name="Cooney J.C."/>
            <person name="Kagawa T.F."/>
            <person name="Liu W."/>
            <person name="Song Y."/>
            <person name="Salvetti E."/>
            <person name="Wrobel A."/>
            <person name="Rasinkangas P."/>
            <person name="Parkhill J."/>
            <person name="Rea M.C."/>
            <person name="O'Sullivan O."/>
            <person name="Ritari J."/>
            <person name="Douillard F.P."/>
            <person name="Paul Ross R."/>
            <person name="Yang R."/>
            <person name="Briner A.E."/>
            <person name="Felis G.E."/>
            <person name="de Vos W.M."/>
            <person name="Barrangou R."/>
            <person name="Klaenhammer T.R."/>
            <person name="Caufield P.W."/>
            <person name="Cui Y."/>
            <person name="Zhang H."/>
            <person name="O'Toole P.W."/>
        </authorList>
    </citation>
    <scope>NUCLEOTIDE SEQUENCE [LARGE SCALE GENOMIC DNA]</scope>
    <source>
        <strain evidence="4 5">DSM 20605</strain>
    </source>
</reference>
<dbReference type="PANTHER" id="PTHR10357">
    <property type="entry name" value="ALPHA-AMYLASE FAMILY MEMBER"/>
    <property type="match status" value="1"/>
</dbReference>
<dbReference type="InterPro" id="IPR004185">
    <property type="entry name" value="Glyco_hydro_13_lg-like_dom"/>
</dbReference>
<dbReference type="SUPFAM" id="SSF51445">
    <property type="entry name" value="(Trans)glycosidases"/>
    <property type="match status" value="1"/>
</dbReference>
<dbReference type="PANTHER" id="PTHR10357:SF210">
    <property type="entry name" value="MALTODEXTRIN GLUCOSIDASE"/>
    <property type="match status" value="1"/>
</dbReference>
<protein>
    <submittedName>
        <fullName evidence="4">Neopullulanase cyclomaltodextrinase maltogenic alpha-amylase</fullName>
    </submittedName>
</protein>
<accession>A0A0R2C4G1</accession>
<dbReference type="SMART" id="SM00642">
    <property type="entry name" value="Aamy"/>
    <property type="match status" value="1"/>
</dbReference>
<evidence type="ECO:0000256" key="2">
    <source>
        <dbReference type="ARBA" id="ARBA00023295"/>
    </source>
</evidence>
<evidence type="ECO:0000313" key="5">
    <source>
        <dbReference type="Proteomes" id="UP000051576"/>
    </source>
</evidence>
<dbReference type="CDD" id="cd02857">
    <property type="entry name" value="E_set_CDase_PDE_N"/>
    <property type="match status" value="1"/>
</dbReference>
<keyword evidence="5" id="KW-1185">Reference proteome</keyword>
<dbReference type="Pfam" id="PF00128">
    <property type="entry name" value="Alpha-amylase"/>
    <property type="match status" value="1"/>
</dbReference>
<dbReference type="eggNOG" id="COG0366">
    <property type="taxonomic scope" value="Bacteria"/>
</dbReference>
<dbReference type="CDD" id="cd11338">
    <property type="entry name" value="AmyAc_CMD"/>
    <property type="match status" value="1"/>
</dbReference>
<dbReference type="InterPro" id="IPR013783">
    <property type="entry name" value="Ig-like_fold"/>
</dbReference>
<dbReference type="EMBL" id="AYYX01000045">
    <property type="protein sequence ID" value="KRM86593.1"/>
    <property type="molecule type" value="Genomic_DNA"/>
</dbReference>
<evidence type="ECO:0000259" key="3">
    <source>
        <dbReference type="SMART" id="SM00642"/>
    </source>
</evidence>
<dbReference type="PATRIC" id="fig|1133569.4.peg.1641"/>
<dbReference type="Gene3D" id="3.90.400.10">
    <property type="entry name" value="Oligo-1,6-glucosidase, Domain 2"/>
    <property type="match status" value="1"/>
</dbReference>